<dbReference type="SUPFAM" id="SSF50447">
    <property type="entry name" value="Translation proteins"/>
    <property type="match status" value="1"/>
</dbReference>
<evidence type="ECO:0008006" key="3">
    <source>
        <dbReference type="Google" id="ProtNLM"/>
    </source>
</evidence>
<accession>A0A1G2B4E8</accession>
<protein>
    <recommendedName>
        <fullName evidence="3">Translation elongation factor-like protein</fullName>
    </recommendedName>
</protein>
<dbReference type="Proteomes" id="UP000179164">
    <property type="component" value="Unassembled WGS sequence"/>
</dbReference>
<dbReference type="EMBL" id="MHKE01000015">
    <property type="protein sequence ID" value="OGY83090.1"/>
    <property type="molecule type" value="Genomic_DNA"/>
</dbReference>
<dbReference type="STRING" id="1798543.A2898_02300"/>
<reference evidence="1 2" key="1">
    <citation type="journal article" date="2016" name="Nat. Commun.">
        <title>Thousands of microbial genomes shed light on interconnected biogeochemical processes in an aquifer system.</title>
        <authorList>
            <person name="Anantharaman K."/>
            <person name="Brown C.T."/>
            <person name="Hug L.A."/>
            <person name="Sharon I."/>
            <person name="Castelle C.J."/>
            <person name="Probst A.J."/>
            <person name="Thomas B.C."/>
            <person name="Singh A."/>
            <person name="Wilkins M.J."/>
            <person name="Karaoz U."/>
            <person name="Brodie E.L."/>
            <person name="Williams K.H."/>
            <person name="Hubbard S.S."/>
            <person name="Banfield J.F."/>
        </authorList>
    </citation>
    <scope>NUCLEOTIDE SEQUENCE [LARGE SCALE GENOMIC DNA]</scope>
</reference>
<name>A0A1G2B4E8_9BACT</name>
<organism evidence="1 2">
    <name type="scientific">Candidatus Kerfeldbacteria bacterium RIFCSPLOWO2_01_FULL_48_11</name>
    <dbReference type="NCBI Taxonomy" id="1798543"/>
    <lineage>
        <taxon>Bacteria</taxon>
        <taxon>Candidatus Kerfeldiibacteriota</taxon>
    </lineage>
</organism>
<comment type="caution">
    <text evidence="1">The sequence shown here is derived from an EMBL/GenBank/DDBJ whole genome shotgun (WGS) entry which is preliminary data.</text>
</comment>
<sequence>MPVQLGTVTDQYRNLHCIGCTPEVTLTKGARIQVTHPGGDGQPPINFEQDVTSVEIFHKQVDEVAPGTACGIKIDAACPLPPRGAEIVLLN</sequence>
<gene>
    <name evidence="1" type="ORF">A2898_02300</name>
</gene>
<dbReference type="InterPro" id="IPR009000">
    <property type="entry name" value="Transl_B-barrel_sf"/>
</dbReference>
<evidence type="ECO:0000313" key="1">
    <source>
        <dbReference type="EMBL" id="OGY83090.1"/>
    </source>
</evidence>
<evidence type="ECO:0000313" key="2">
    <source>
        <dbReference type="Proteomes" id="UP000179164"/>
    </source>
</evidence>
<proteinExistence type="predicted"/>
<dbReference type="AlphaFoldDB" id="A0A1G2B4E8"/>